<dbReference type="SUPFAM" id="SSF47616">
    <property type="entry name" value="GST C-terminal domain-like"/>
    <property type="match status" value="1"/>
</dbReference>
<dbReference type="EC" id="2.5.1.18" evidence="1"/>
<keyword evidence="8" id="KW-1185">Reference proteome</keyword>
<name>A0A0D2E3V6_9EURO</name>
<dbReference type="PROSITE" id="PS50404">
    <property type="entry name" value="GST_NTER"/>
    <property type="match status" value="1"/>
</dbReference>
<dbReference type="STRING" id="348802.A0A0D2E3V6"/>
<dbReference type="InterPro" id="IPR010987">
    <property type="entry name" value="Glutathione-S-Trfase_C-like"/>
</dbReference>
<reference evidence="7 8" key="1">
    <citation type="submission" date="2015-01" db="EMBL/GenBank/DDBJ databases">
        <title>The Genome Sequence of Exophiala xenobiotica CBS118157.</title>
        <authorList>
            <consortium name="The Broad Institute Genomics Platform"/>
            <person name="Cuomo C."/>
            <person name="de Hoog S."/>
            <person name="Gorbushina A."/>
            <person name="Stielow B."/>
            <person name="Teixiera M."/>
            <person name="Abouelleil A."/>
            <person name="Chapman S.B."/>
            <person name="Priest M."/>
            <person name="Young S.K."/>
            <person name="Wortman J."/>
            <person name="Nusbaum C."/>
            <person name="Birren B."/>
        </authorList>
    </citation>
    <scope>NUCLEOTIDE SEQUENCE [LARGE SCALE GENOMIC DNA]</scope>
    <source>
        <strain evidence="7 8">CBS 118157</strain>
    </source>
</reference>
<dbReference type="Gene3D" id="1.20.1050.10">
    <property type="match status" value="1"/>
</dbReference>
<feature type="domain" description="GST N-terminal" evidence="5">
    <location>
        <begin position="17"/>
        <end position="100"/>
    </location>
</feature>
<proteinExistence type="inferred from homology"/>
<dbReference type="Gene3D" id="3.40.30.10">
    <property type="entry name" value="Glutaredoxin"/>
    <property type="match status" value="1"/>
</dbReference>
<dbReference type="SFLD" id="SFLDG00358">
    <property type="entry name" value="Main_(cytGST)"/>
    <property type="match status" value="1"/>
</dbReference>
<dbReference type="InterPro" id="IPR040079">
    <property type="entry name" value="Glutathione_S-Trfase"/>
</dbReference>
<protein>
    <recommendedName>
        <fullName evidence="1">glutathione transferase</fullName>
        <ecNumber evidence="1">2.5.1.18</ecNumber>
    </recommendedName>
</protein>
<dbReference type="InterPro" id="IPR036282">
    <property type="entry name" value="Glutathione-S-Trfase_C_sf"/>
</dbReference>
<evidence type="ECO:0000259" key="5">
    <source>
        <dbReference type="PROSITE" id="PS50404"/>
    </source>
</evidence>
<gene>
    <name evidence="7" type="ORF">PV05_11759</name>
</gene>
<dbReference type="SFLD" id="SFLDS00019">
    <property type="entry name" value="Glutathione_Transferase_(cytos"/>
    <property type="match status" value="1"/>
</dbReference>
<keyword evidence="2" id="KW-0808">Transferase</keyword>
<dbReference type="GO" id="GO:0043295">
    <property type="term" value="F:glutathione binding"/>
    <property type="evidence" value="ECO:0007669"/>
    <property type="project" value="TreeGrafter"/>
</dbReference>
<dbReference type="PANTHER" id="PTHR43900:SF3">
    <property type="entry name" value="GLUTATHIONE S-TRANSFERASE RHO"/>
    <property type="match status" value="1"/>
</dbReference>
<organism evidence="7 8">
    <name type="scientific">Exophiala xenobiotica</name>
    <dbReference type="NCBI Taxonomy" id="348802"/>
    <lineage>
        <taxon>Eukaryota</taxon>
        <taxon>Fungi</taxon>
        <taxon>Dikarya</taxon>
        <taxon>Ascomycota</taxon>
        <taxon>Pezizomycotina</taxon>
        <taxon>Eurotiomycetes</taxon>
        <taxon>Chaetothyriomycetidae</taxon>
        <taxon>Chaetothyriales</taxon>
        <taxon>Herpotrichiellaceae</taxon>
        <taxon>Exophiala</taxon>
    </lineage>
</organism>
<feature type="domain" description="GST C-terminal" evidence="6">
    <location>
        <begin position="106"/>
        <end position="237"/>
    </location>
</feature>
<evidence type="ECO:0000256" key="3">
    <source>
        <dbReference type="ARBA" id="ARBA00047960"/>
    </source>
</evidence>
<evidence type="ECO:0000313" key="7">
    <source>
        <dbReference type="EMBL" id="KIW50143.1"/>
    </source>
</evidence>
<dbReference type="EMBL" id="KN847323">
    <property type="protein sequence ID" value="KIW50143.1"/>
    <property type="molecule type" value="Genomic_DNA"/>
</dbReference>
<dbReference type="AlphaFoldDB" id="A0A0D2E3V6"/>
<dbReference type="Pfam" id="PF00043">
    <property type="entry name" value="GST_C"/>
    <property type="match status" value="1"/>
</dbReference>
<dbReference type="InterPro" id="IPR004045">
    <property type="entry name" value="Glutathione_S-Trfase_N"/>
</dbReference>
<dbReference type="HOGENOM" id="CLU_011226_5_1_1"/>
<dbReference type="OrthoDB" id="249703at2759"/>
<dbReference type="InterPro" id="IPR036249">
    <property type="entry name" value="Thioredoxin-like_sf"/>
</dbReference>
<dbReference type="RefSeq" id="XP_013310727.1">
    <property type="nucleotide sequence ID" value="XM_013455273.1"/>
</dbReference>
<dbReference type="PANTHER" id="PTHR43900">
    <property type="entry name" value="GLUTATHIONE S-TRANSFERASE RHO"/>
    <property type="match status" value="1"/>
</dbReference>
<dbReference type="GO" id="GO:0005737">
    <property type="term" value="C:cytoplasm"/>
    <property type="evidence" value="ECO:0007669"/>
    <property type="project" value="TreeGrafter"/>
</dbReference>
<dbReference type="InterPro" id="IPR004046">
    <property type="entry name" value="GST_C"/>
</dbReference>
<dbReference type="Pfam" id="PF02798">
    <property type="entry name" value="GST_N"/>
    <property type="match status" value="1"/>
</dbReference>
<accession>A0A0D2E3V6</accession>
<evidence type="ECO:0000256" key="4">
    <source>
        <dbReference type="RuleBase" id="RU003494"/>
    </source>
</evidence>
<sequence length="237" mass="26879">MSKLITNSQLLHRSKMAAFILYGSRGSTNTDRIRLTLAEGGFIYYDLVPLNLQKGEQKSEENMKRHPWGKVPNITFPGGFALYESRAICKYLARKYSIPLLPPDADLEAAALFDQAESVEMLYFAEPAGRIVYEKFVKKFRGLPPDDAVVSDALRSVELFFDVAERLLEDKDYMAGKNFTLTDIYYIPLIQRLFVCGYGHFILSRRAVSAWWDRCVNRPAIKEMLAADKEATAAASK</sequence>
<evidence type="ECO:0000259" key="6">
    <source>
        <dbReference type="PROSITE" id="PS50405"/>
    </source>
</evidence>
<comment type="similarity">
    <text evidence="4">Belongs to the GST superfamily.</text>
</comment>
<evidence type="ECO:0000256" key="2">
    <source>
        <dbReference type="ARBA" id="ARBA00022679"/>
    </source>
</evidence>
<evidence type="ECO:0000313" key="8">
    <source>
        <dbReference type="Proteomes" id="UP000054342"/>
    </source>
</evidence>
<comment type="catalytic activity">
    <reaction evidence="3">
        <text>RX + glutathione = an S-substituted glutathione + a halide anion + H(+)</text>
        <dbReference type="Rhea" id="RHEA:16437"/>
        <dbReference type="ChEBI" id="CHEBI:15378"/>
        <dbReference type="ChEBI" id="CHEBI:16042"/>
        <dbReference type="ChEBI" id="CHEBI:17792"/>
        <dbReference type="ChEBI" id="CHEBI:57925"/>
        <dbReference type="ChEBI" id="CHEBI:90779"/>
        <dbReference type="EC" id="2.5.1.18"/>
    </reaction>
</comment>
<dbReference type="Proteomes" id="UP000054342">
    <property type="component" value="Unassembled WGS sequence"/>
</dbReference>
<dbReference type="GO" id="GO:0006749">
    <property type="term" value="P:glutathione metabolic process"/>
    <property type="evidence" value="ECO:0007669"/>
    <property type="project" value="TreeGrafter"/>
</dbReference>
<dbReference type="GeneID" id="25333667"/>
<dbReference type="GO" id="GO:0004364">
    <property type="term" value="F:glutathione transferase activity"/>
    <property type="evidence" value="ECO:0007669"/>
    <property type="project" value="UniProtKB-EC"/>
</dbReference>
<evidence type="ECO:0000256" key="1">
    <source>
        <dbReference type="ARBA" id="ARBA00012452"/>
    </source>
</evidence>
<dbReference type="PROSITE" id="PS50405">
    <property type="entry name" value="GST_CTER"/>
    <property type="match status" value="1"/>
</dbReference>
<dbReference type="SUPFAM" id="SSF52833">
    <property type="entry name" value="Thioredoxin-like"/>
    <property type="match status" value="1"/>
</dbReference>